<feature type="chain" id="PRO_5047431767" description="Pseudoazurin" evidence="9">
    <location>
        <begin position="24"/>
        <end position="144"/>
    </location>
</feature>
<evidence type="ECO:0000256" key="9">
    <source>
        <dbReference type="SAM" id="SignalP"/>
    </source>
</evidence>
<comment type="cofactor">
    <cofactor evidence="1">
        <name>Cu cation</name>
        <dbReference type="ChEBI" id="CHEBI:23378"/>
    </cofactor>
</comment>
<dbReference type="PRINTS" id="PR00155">
    <property type="entry name" value="AMICYANIN"/>
</dbReference>
<dbReference type="InterPro" id="IPR012745">
    <property type="entry name" value="Pseudoazurin"/>
</dbReference>
<accession>A0ABZ1E5X9</accession>
<dbReference type="PRINTS" id="PR00156">
    <property type="entry name" value="COPPERBLUE"/>
</dbReference>
<name>A0ABZ1E5X9_9RHOB</name>
<keyword evidence="11" id="KW-0614">Plasmid</keyword>
<dbReference type="EMBL" id="CP135444">
    <property type="protein sequence ID" value="WRY35242.1"/>
    <property type="molecule type" value="Genomic_DNA"/>
</dbReference>
<evidence type="ECO:0000313" key="11">
    <source>
        <dbReference type="EMBL" id="WRY35242.1"/>
    </source>
</evidence>
<geneLocation type="plasmid" evidence="11 12">
    <name>unnamed1</name>
</geneLocation>
<dbReference type="SUPFAM" id="SSF49503">
    <property type="entry name" value="Cupredoxins"/>
    <property type="match status" value="1"/>
</dbReference>
<dbReference type="RefSeq" id="WP_406721691.1">
    <property type="nucleotide sequence ID" value="NZ_CP135444.1"/>
</dbReference>
<evidence type="ECO:0000259" key="10">
    <source>
        <dbReference type="Pfam" id="PF00127"/>
    </source>
</evidence>
<proteinExistence type="predicted"/>
<evidence type="ECO:0000313" key="12">
    <source>
        <dbReference type="Proteomes" id="UP001623290"/>
    </source>
</evidence>
<organism evidence="11 12">
    <name type="scientific">Thioclava litoralis</name>
    <dbReference type="NCBI Taxonomy" id="3076557"/>
    <lineage>
        <taxon>Bacteria</taxon>
        <taxon>Pseudomonadati</taxon>
        <taxon>Pseudomonadota</taxon>
        <taxon>Alphaproteobacteria</taxon>
        <taxon>Rhodobacterales</taxon>
        <taxon>Paracoccaceae</taxon>
        <taxon>Thioclava</taxon>
    </lineage>
</organism>
<reference evidence="11 12" key="1">
    <citation type="submission" date="2023-09" db="EMBL/GenBank/DDBJ databases">
        <title>Thioclava shenzhenensis sp. nov., a multidrug resistant bacteria-antagonizing species isolated from coastal seawater.</title>
        <authorList>
            <person name="Long M."/>
        </authorList>
    </citation>
    <scope>NUCLEOTIDE SEQUENCE [LARGE SCALE GENOMIC DNA]</scope>
    <source>
        <strain evidence="11 12">FTW29</strain>
        <plasmid evidence="11 12">unnamed1</plasmid>
    </source>
</reference>
<dbReference type="InterPro" id="IPR002386">
    <property type="entry name" value="Amicyanin/Pseudoazurin"/>
</dbReference>
<comment type="subcellular location">
    <subcellularLocation>
        <location evidence="2">Periplasm</location>
    </subcellularLocation>
</comment>
<evidence type="ECO:0000256" key="1">
    <source>
        <dbReference type="ARBA" id="ARBA00001935"/>
    </source>
</evidence>
<dbReference type="InterPro" id="IPR000923">
    <property type="entry name" value="BlueCu_1"/>
</dbReference>
<keyword evidence="3" id="KW-0813">Transport</keyword>
<dbReference type="InterPro" id="IPR001235">
    <property type="entry name" value="Copper_blue_Plastocyanin"/>
</dbReference>
<evidence type="ECO:0000256" key="2">
    <source>
        <dbReference type="ARBA" id="ARBA00004418"/>
    </source>
</evidence>
<evidence type="ECO:0000256" key="7">
    <source>
        <dbReference type="ARBA" id="ARBA00023008"/>
    </source>
</evidence>
<feature type="domain" description="Blue (type 1) copper" evidence="10">
    <location>
        <begin position="29"/>
        <end position="115"/>
    </location>
</feature>
<keyword evidence="5" id="KW-0574">Periplasm</keyword>
<dbReference type="Gene3D" id="2.60.40.420">
    <property type="entry name" value="Cupredoxins - blue copper proteins"/>
    <property type="match status" value="1"/>
</dbReference>
<keyword evidence="4" id="KW-0479">Metal-binding</keyword>
<feature type="signal peptide" evidence="9">
    <location>
        <begin position="1"/>
        <end position="23"/>
    </location>
</feature>
<evidence type="ECO:0000256" key="3">
    <source>
        <dbReference type="ARBA" id="ARBA00022448"/>
    </source>
</evidence>
<sequence length="144" mass="15675">MKYCAIIGCIAVAALLLPDAVMAETHEVKMLNRGAGGAMVYEPDHLTIALGDSVHFVPTQKGHNAASIKEMLPQGATPFLGPLSKEETVRFDVAGRYGIKCTPHYAMGMVMVIDVGETVDPLPQTLPDTIPRRARERFEEILSR</sequence>
<keyword evidence="7" id="KW-0186">Copper</keyword>
<keyword evidence="9" id="KW-0732">Signal</keyword>
<dbReference type="InterPro" id="IPR008972">
    <property type="entry name" value="Cupredoxin"/>
</dbReference>
<dbReference type="CDD" id="cd04218">
    <property type="entry name" value="Pseudoazurin"/>
    <property type="match status" value="1"/>
</dbReference>
<keyword evidence="12" id="KW-1185">Reference proteome</keyword>
<keyword evidence="6" id="KW-0249">Electron transport</keyword>
<gene>
    <name evidence="11" type="ORF">RPE78_15500</name>
</gene>
<dbReference type="Proteomes" id="UP001623290">
    <property type="component" value="Plasmid unnamed1"/>
</dbReference>
<protein>
    <recommendedName>
        <fullName evidence="8">Pseudoazurin</fullName>
    </recommendedName>
</protein>
<dbReference type="NCBIfam" id="TIGR02375">
    <property type="entry name" value="pseudoazurin"/>
    <property type="match status" value="1"/>
</dbReference>
<evidence type="ECO:0000256" key="6">
    <source>
        <dbReference type="ARBA" id="ARBA00022982"/>
    </source>
</evidence>
<evidence type="ECO:0000256" key="8">
    <source>
        <dbReference type="NCBIfam" id="TIGR02375"/>
    </source>
</evidence>
<evidence type="ECO:0000256" key="5">
    <source>
        <dbReference type="ARBA" id="ARBA00022764"/>
    </source>
</evidence>
<evidence type="ECO:0000256" key="4">
    <source>
        <dbReference type="ARBA" id="ARBA00022723"/>
    </source>
</evidence>
<dbReference type="Pfam" id="PF00127">
    <property type="entry name" value="Copper-bind"/>
    <property type="match status" value="1"/>
</dbReference>